<evidence type="ECO:0000313" key="3">
    <source>
        <dbReference type="Proteomes" id="UP001500218"/>
    </source>
</evidence>
<gene>
    <name evidence="2" type="ORF">GCM10009682_58920</name>
</gene>
<dbReference type="InterPro" id="IPR025669">
    <property type="entry name" value="AAA_dom"/>
</dbReference>
<keyword evidence="3" id="KW-1185">Reference proteome</keyword>
<dbReference type="CDD" id="cd02042">
    <property type="entry name" value="ParAB_family"/>
    <property type="match status" value="1"/>
</dbReference>
<dbReference type="Gene3D" id="3.40.50.300">
    <property type="entry name" value="P-loop containing nucleotide triphosphate hydrolases"/>
    <property type="match status" value="1"/>
</dbReference>
<evidence type="ECO:0000259" key="1">
    <source>
        <dbReference type="Pfam" id="PF13614"/>
    </source>
</evidence>
<accession>A0ABN2MQS4</accession>
<dbReference type="SUPFAM" id="SSF52540">
    <property type="entry name" value="P-loop containing nucleoside triphosphate hydrolases"/>
    <property type="match status" value="1"/>
</dbReference>
<dbReference type="EMBL" id="BAAALT010000275">
    <property type="protein sequence ID" value="GAA1832660.1"/>
    <property type="molecule type" value="Genomic_DNA"/>
</dbReference>
<evidence type="ECO:0000313" key="2">
    <source>
        <dbReference type="EMBL" id="GAA1832660.1"/>
    </source>
</evidence>
<dbReference type="Pfam" id="PF13614">
    <property type="entry name" value="AAA_31"/>
    <property type="match status" value="1"/>
</dbReference>
<dbReference type="InterPro" id="IPR050678">
    <property type="entry name" value="DNA_Partitioning_ATPase"/>
</dbReference>
<dbReference type="Proteomes" id="UP001500218">
    <property type="component" value="Unassembled WGS sequence"/>
</dbReference>
<dbReference type="RefSeq" id="WP_344139350.1">
    <property type="nucleotide sequence ID" value="NZ_BAAALT010000275.1"/>
</dbReference>
<name>A0ABN2MQS4_9ACTN</name>
<organism evidence="2 3">
    <name type="scientific">Luedemannella flava</name>
    <dbReference type="NCBI Taxonomy" id="349316"/>
    <lineage>
        <taxon>Bacteria</taxon>
        <taxon>Bacillati</taxon>
        <taxon>Actinomycetota</taxon>
        <taxon>Actinomycetes</taxon>
        <taxon>Micromonosporales</taxon>
        <taxon>Micromonosporaceae</taxon>
        <taxon>Luedemannella</taxon>
    </lineage>
</organism>
<proteinExistence type="predicted"/>
<dbReference type="PANTHER" id="PTHR13696:SF99">
    <property type="entry name" value="COBYRINIC ACID AC-DIAMIDE SYNTHASE"/>
    <property type="match status" value="1"/>
</dbReference>
<dbReference type="InterPro" id="IPR027417">
    <property type="entry name" value="P-loop_NTPase"/>
</dbReference>
<protein>
    <submittedName>
        <fullName evidence="2">AAA family ATPase</fullName>
    </submittedName>
</protein>
<sequence>MRVVSVINFKGGVGKTTLTSNLGTELARRGLRVLLVDLDPQSSLTFSFYSPDMAAGRLPPDRTLKSWYDSFIKGVPHSQLAECVVEPAAVNDALASPDGFVHLIPSTLHLVNHELSLLSNVGLGGVAADVEMFRLRGALSEALRDPHFAACYDIVLIDCPPNFNIVTQSAIVASDGILVPSRPDYLSTLGIEALFHNVRRLTEMHNHGVKDFAPDRPDLLIAPKALGVVFAMVQFWSGEPIAAHRYYMDMTRTRSPGVPIFTSTIRDSNVFGAQNPDGVPVILRVNVTERIYIELMGLATEFLNSVHMKVGAAA</sequence>
<reference evidence="2 3" key="1">
    <citation type="journal article" date="2019" name="Int. J. Syst. Evol. Microbiol.">
        <title>The Global Catalogue of Microorganisms (GCM) 10K type strain sequencing project: providing services to taxonomists for standard genome sequencing and annotation.</title>
        <authorList>
            <consortium name="The Broad Institute Genomics Platform"/>
            <consortium name="The Broad Institute Genome Sequencing Center for Infectious Disease"/>
            <person name="Wu L."/>
            <person name="Ma J."/>
        </authorList>
    </citation>
    <scope>NUCLEOTIDE SEQUENCE [LARGE SCALE GENOMIC DNA]</scope>
    <source>
        <strain evidence="2 3">JCM 13250</strain>
    </source>
</reference>
<dbReference type="PANTHER" id="PTHR13696">
    <property type="entry name" value="P-LOOP CONTAINING NUCLEOSIDE TRIPHOSPHATE HYDROLASE"/>
    <property type="match status" value="1"/>
</dbReference>
<feature type="domain" description="AAA" evidence="1">
    <location>
        <begin position="1"/>
        <end position="207"/>
    </location>
</feature>
<comment type="caution">
    <text evidence="2">The sequence shown here is derived from an EMBL/GenBank/DDBJ whole genome shotgun (WGS) entry which is preliminary data.</text>
</comment>